<proteinExistence type="predicted"/>
<evidence type="ECO:0000313" key="2">
    <source>
        <dbReference type="EMBL" id="KAK7448518.1"/>
    </source>
</evidence>
<dbReference type="Proteomes" id="UP001498398">
    <property type="component" value="Unassembled WGS sequence"/>
</dbReference>
<evidence type="ECO:0000256" key="1">
    <source>
        <dbReference type="SAM" id="Phobius"/>
    </source>
</evidence>
<sequence length="209" mass="23140">MIRRCYIIWNLQKLVVLPSILISLFNNSLGLAGFLMVIAFLYGDMSPEVKAAIHSSANNMLTAFMATNVFAHVLLTGLIGGRIWWLASQLETLRANSRETLMDKKHYNFTIALILESGLLYPLSVIIFQITLRTVFMGPDLYPIMTQMAGIAPTLIIVRVQLGISINSTISGANVPSQVESGYRTALTAIDSSEYSRTALIHSEMKELN</sequence>
<gene>
    <name evidence="2" type="ORF">VKT23_013780</name>
</gene>
<dbReference type="EMBL" id="JBANRG010000038">
    <property type="protein sequence ID" value="KAK7448518.1"/>
    <property type="molecule type" value="Genomic_DNA"/>
</dbReference>
<feature type="transmembrane region" description="Helical" evidence="1">
    <location>
        <begin position="20"/>
        <end position="43"/>
    </location>
</feature>
<keyword evidence="1" id="KW-0472">Membrane</keyword>
<feature type="transmembrane region" description="Helical" evidence="1">
    <location>
        <begin position="144"/>
        <end position="162"/>
    </location>
</feature>
<reference evidence="2 3" key="1">
    <citation type="submission" date="2024-01" db="EMBL/GenBank/DDBJ databases">
        <title>A draft genome for the cacao thread blight pathogen Marasmiellus scandens.</title>
        <authorList>
            <person name="Baruah I.K."/>
            <person name="Leung J."/>
            <person name="Bukari Y."/>
            <person name="Amoako-Attah I."/>
            <person name="Meinhardt L.W."/>
            <person name="Bailey B.A."/>
            <person name="Cohen S.P."/>
        </authorList>
    </citation>
    <scope>NUCLEOTIDE SEQUENCE [LARGE SCALE GENOMIC DNA]</scope>
    <source>
        <strain evidence="2 3">GH-19</strain>
    </source>
</reference>
<protein>
    <submittedName>
        <fullName evidence="2">Uncharacterized protein</fullName>
    </submittedName>
</protein>
<organism evidence="2 3">
    <name type="scientific">Marasmiellus scandens</name>
    <dbReference type="NCBI Taxonomy" id="2682957"/>
    <lineage>
        <taxon>Eukaryota</taxon>
        <taxon>Fungi</taxon>
        <taxon>Dikarya</taxon>
        <taxon>Basidiomycota</taxon>
        <taxon>Agaricomycotina</taxon>
        <taxon>Agaricomycetes</taxon>
        <taxon>Agaricomycetidae</taxon>
        <taxon>Agaricales</taxon>
        <taxon>Marasmiineae</taxon>
        <taxon>Omphalotaceae</taxon>
        <taxon>Marasmiellus</taxon>
    </lineage>
</organism>
<feature type="transmembrane region" description="Helical" evidence="1">
    <location>
        <begin position="63"/>
        <end position="86"/>
    </location>
</feature>
<accession>A0ABR1J3S9</accession>
<comment type="caution">
    <text evidence="2">The sequence shown here is derived from an EMBL/GenBank/DDBJ whole genome shotgun (WGS) entry which is preliminary data.</text>
</comment>
<keyword evidence="1" id="KW-1133">Transmembrane helix</keyword>
<evidence type="ECO:0000313" key="3">
    <source>
        <dbReference type="Proteomes" id="UP001498398"/>
    </source>
</evidence>
<feature type="transmembrane region" description="Helical" evidence="1">
    <location>
        <begin position="107"/>
        <end position="132"/>
    </location>
</feature>
<keyword evidence="3" id="KW-1185">Reference proteome</keyword>
<name>A0ABR1J3S9_9AGAR</name>
<keyword evidence="1" id="KW-0812">Transmembrane</keyword>